<sequence>MKKLILLATATVLAGCSQAAEKEPMAEATETTAAEPAMVMAADGEPAPGMYRITTGEGEVFTEEVKPDGTYVQTDAEGNVIETGQWEQKSPEQYCTIVDEQYREQGDAGEQKCNTEGIGEDGVWTSTNAEGQTATVERVEG</sequence>
<evidence type="ECO:0000256" key="2">
    <source>
        <dbReference type="SAM" id="SignalP"/>
    </source>
</evidence>
<organism evidence="3 4">
    <name type="scientific">Qipengyuania qiaonensis</name>
    <dbReference type="NCBI Taxonomy" id="2867240"/>
    <lineage>
        <taxon>Bacteria</taxon>
        <taxon>Pseudomonadati</taxon>
        <taxon>Pseudomonadota</taxon>
        <taxon>Alphaproteobacteria</taxon>
        <taxon>Sphingomonadales</taxon>
        <taxon>Erythrobacteraceae</taxon>
        <taxon>Qipengyuania</taxon>
    </lineage>
</organism>
<dbReference type="PROSITE" id="PS51257">
    <property type="entry name" value="PROKAR_LIPOPROTEIN"/>
    <property type="match status" value="1"/>
</dbReference>
<protein>
    <recommendedName>
        <fullName evidence="5">Lipoprotein</fullName>
    </recommendedName>
</protein>
<feature type="chain" id="PRO_5046347863" description="Lipoprotein" evidence="2">
    <location>
        <begin position="20"/>
        <end position="141"/>
    </location>
</feature>
<proteinExistence type="predicted"/>
<name>A0ABS7J506_9SPHN</name>
<accession>A0ABS7J506</accession>
<feature type="signal peptide" evidence="2">
    <location>
        <begin position="1"/>
        <end position="19"/>
    </location>
</feature>
<reference evidence="3 4" key="1">
    <citation type="submission" date="2021-08" db="EMBL/GenBank/DDBJ databases">
        <title>Comparative Genomics Analysis of the Genus Qipengyuania Reveals Extensive Genetic Diversity and Metabolic Versatility, Including the Description of Fifteen Novel Species.</title>
        <authorList>
            <person name="Liu Y."/>
        </authorList>
    </citation>
    <scope>NUCLEOTIDE SEQUENCE [LARGE SCALE GENOMIC DNA]</scope>
    <source>
        <strain evidence="3 4">6D47A</strain>
    </source>
</reference>
<evidence type="ECO:0000256" key="1">
    <source>
        <dbReference type="SAM" id="MobiDB-lite"/>
    </source>
</evidence>
<dbReference type="Proteomes" id="UP000755104">
    <property type="component" value="Unassembled WGS sequence"/>
</dbReference>
<dbReference type="RefSeq" id="WP_221557702.1">
    <property type="nucleotide sequence ID" value="NZ_JAIGNO010000004.1"/>
</dbReference>
<evidence type="ECO:0000313" key="4">
    <source>
        <dbReference type="Proteomes" id="UP000755104"/>
    </source>
</evidence>
<evidence type="ECO:0008006" key="5">
    <source>
        <dbReference type="Google" id="ProtNLM"/>
    </source>
</evidence>
<evidence type="ECO:0000313" key="3">
    <source>
        <dbReference type="EMBL" id="MBX7482426.1"/>
    </source>
</evidence>
<dbReference type="EMBL" id="JAIGNO010000004">
    <property type="protein sequence ID" value="MBX7482426.1"/>
    <property type="molecule type" value="Genomic_DNA"/>
</dbReference>
<keyword evidence="4" id="KW-1185">Reference proteome</keyword>
<feature type="compositionally biased region" description="Polar residues" evidence="1">
    <location>
        <begin position="124"/>
        <end position="135"/>
    </location>
</feature>
<feature type="region of interest" description="Disordered" evidence="1">
    <location>
        <begin position="105"/>
        <end position="141"/>
    </location>
</feature>
<keyword evidence="2" id="KW-0732">Signal</keyword>
<gene>
    <name evidence="3" type="ORF">K3174_07775</name>
</gene>
<comment type="caution">
    <text evidence="3">The sequence shown here is derived from an EMBL/GenBank/DDBJ whole genome shotgun (WGS) entry which is preliminary data.</text>
</comment>